<evidence type="ECO:0000256" key="15">
    <source>
        <dbReference type="ARBA" id="ARBA00023315"/>
    </source>
</evidence>
<comment type="caution">
    <text evidence="20">Lacks conserved residue(s) required for the propagation of feature annotation.</text>
</comment>
<dbReference type="Proteomes" id="UP000273977">
    <property type="component" value="Unassembled WGS sequence"/>
</dbReference>
<feature type="region of interest" description="Pyrophosphorylase" evidence="20">
    <location>
        <begin position="1"/>
        <end position="230"/>
    </location>
</feature>
<dbReference type="RefSeq" id="WP_123779945.1">
    <property type="nucleotide sequence ID" value="NZ_RKMG01000013.1"/>
</dbReference>
<comment type="subcellular location">
    <subcellularLocation>
        <location evidence="1 20">Cytoplasm</location>
    </subcellularLocation>
</comment>
<feature type="binding site" evidence="20">
    <location>
        <position position="140"/>
    </location>
    <ligand>
        <name>UDP-N-acetyl-alpha-D-glucosamine</name>
        <dbReference type="ChEBI" id="CHEBI:57705"/>
    </ligand>
</feature>
<comment type="pathway">
    <text evidence="3 20">Nucleotide-sugar biosynthesis; UDP-N-acetyl-alpha-D-glucosamine biosynthesis; UDP-N-acetyl-alpha-D-glucosamine from N-acetyl-alpha-D-glucosamine 1-phosphate: step 1/1.</text>
</comment>
<feature type="binding site" evidence="20">
    <location>
        <position position="351"/>
    </location>
    <ligand>
        <name>UDP-N-acetyl-alpha-D-glucosamine</name>
        <dbReference type="ChEBI" id="CHEBI:57705"/>
    </ligand>
</feature>
<keyword evidence="16 20" id="KW-0961">Cell wall biogenesis/degradation</keyword>
<evidence type="ECO:0000256" key="19">
    <source>
        <dbReference type="ARBA" id="ARBA00049628"/>
    </source>
</evidence>
<dbReference type="InterPro" id="IPR005835">
    <property type="entry name" value="NTP_transferase_dom"/>
</dbReference>
<comment type="catalytic activity">
    <reaction evidence="17 20">
        <text>alpha-D-glucosamine 1-phosphate + acetyl-CoA = N-acetyl-alpha-D-glucosamine 1-phosphate + CoA + H(+)</text>
        <dbReference type="Rhea" id="RHEA:13725"/>
        <dbReference type="ChEBI" id="CHEBI:15378"/>
        <dbReference type="ChEBI" id="CHEBI:57287"/>
        <dbReference type="ChEBI" id="CHEBI:57288"/>
        <dbReference type="ChEBI" id="CHEBI:57776"/>
        <dbReference type="ChEBI" id="CHEBI:58516"/>
        <dbReference type="EC" id="2.3.1.157"/>
    </reaction>
</comment>
<dbReference type="UniPathway" id="UPA00973"/>
<dbReference type="Gene3D" id="2.160.10.10">
    <property type="entry name" value="Hexapeptide repeat proteins"/>
    <property type="match status" value="1"/>
</dbReference>
<evidence type="ECO:0000256" key="1">
    <source>
        <dbReference type="ARBA" id="ARBA00004496"/>
    </source>
</evidence>
<feature type="binding site" evidence="20">
    <location>
        <begin position="386"/>
        <end position="387"/>
    </location>
    <ligand>
        <name>acetyl-CoA</name>
        <dbReference type="ChEBI" id="CHEBI:57288"/>
    </ligand>
</feature>
<dbReference type="InterPro" id="IPR005882">
    <property type="entry name" value="Bifunctional_GlmU"/>
</dbReference>
<feature type="binding site" evidence="20">
    <location>
        <position position="23"/>
    </location>
    <ligand>
        <name>UDP-N-acetyl-alpha-D-glucosamine</name>
        <dbReference type="ChEBI" id="CHEBI:57705"/>
    </ligand>
</feature>
<evidence type="ECO:0000256" key="18">
    <source>
        <dbReference type="ARBA" id="ARBA00048493"/>
    </source>
</evidence>
<keyword evidence="15 20" id="KW-0012">Acyltransferase</keyword>
<evidence type="ECO:0000256" key="13">
    <source>
        <dbReference type="ARBA" id="ARBA00022984"/>
    </source>
</evidence>
<dbReference type="InterPro" id="IPR050065">
    <property type="entry name" value="GlmU-like"/>
</dbReference>
<dbReference type="GO" id="GO:0019134">
    <property type="term" value="F:glucosamine-1-phosphate N-acetyltransferase activity"/>
    <property type="evidence" value="ECO:0007669"/>
    <property type="project" value="UniProtKB-UniRule"/>
</dbReference>
<comment type="function">
    <text evidence="19 20">Catalyzes the last two sequential reactions in the de novo biosynthetic pathway for UDP-N-acetylglucosamine (UDP-GlcNAc). The C-terminal domain catalyzes the transfer of acetyl group from acetyl coenzyme A to glucosamine-1-phosphate (GlcN-1-P) to produce N-acetylglucosamine-1-phosphate (GlcNAc-1-P), which is converted into UDP-GlcNAc by the transfer of uridine 5-monophosphate (from uridine 5-triphosphate), a reaction catalyzed by the N-terminal domain.</text>
</comment>
<dbReference type="InterPro" id="IPR018357">
    <property type="entry name" value="Hexapep_transf_CS"/>
</dbReference>
<dbReference type="OrthoDB" id="9775031at2"/>
<feature type="binding site" evidence="20">
    <location>
        <position position="377"/>
    </location>
    <ligand>
        <name>UDP-N-acetyl-alpha-D-glucosamine</name>
        <dbReference type="ChEBI" id="CHEBI:57705"/>
    </ligand>
</feature>
<dbReference type="GO" id="GO:0006048">
    <property type="term" value="P:UDP-N-acetylglucosamine biosynthetic process"/>
    <property type="evidence" value="ECO:0007669"/>
    <property type="project" value="UniProtKB-UniPathway"/>
</dbReference>
<dbReference type="GO" id="GO:0016020">
    <property type="term" value="C:membrane"/>
    <property type="evidence" value="ECO:0007669"/>
    <property type="project" value="GOC"/>
</dbReference>
<name>A0A3N4GEC0_9LACT</name>
<dbReference type="GO" id="GO:0009252">
    <property type="term" value="P:peptidoglycan biosynthetic process"/>
    <property type="evidence" value="ECO:0007669"/>
    <property type="project" value="UniProtKB-UniRule"/>
</dbReference>
<dbReference type="PANTHER" id="PTHR43584">
    <property type="entry name" value="NUCLEOTIDYL TRANSFERASE"/>
    <property type="match status" value="1"/>
</dbReference>
<proteinExistence type="inferred from homology"/>
<evidence type="ECO:0000256" key="14">
    <source>
        <dbReference type="ARBA" id="ARBA00023268"/>
    </source>
</evidence>
<evidence type="ECO:0000259" key="21">
    <source>
        <dbReference type="Pfam" id="PF00483"/>
    </source>
</evidence>
<organism evidence="22 23">
    <name type="scientific">Aerococcus agrisoli</name>
    <dbReference type="NCBI Taxonomy" id="2487350"/>
    <lineage>
        <taxon>Bacteria</taxon>
        <taxon>Bacillati</taxon>
        <taxon>Bacillota</taxon>
        <taxon>Bacilli</taxon>
        <taxon>Lactobacillales</taxon>
        <taxon>Aerococcaceae</taxon>
        <taxon>Aerococcus</taxon>
    </lineage>
</organism>
<evidence type="ECO:0000256" key="20">
    <source>
        <dbReference type="HAMAP-Rule" id="MF_01631"/>
    </source>
</evidence>
<evidence type="ECO:0000256" key="17">
    <source>
        <dbReference type="ARBA" id="ARBA00048247"/>
    </source>
</evidence>
<feature type="binding site" evidence="20">
    <location>
        <position position="155"/>
    </location>
    <ligand>
        <name>UDP-N-acetyl-alpha-D-glucosamine</name>
        <dbReference type="ChEBI" id="CHEBI:57705"/>
    </ligand>
</feature>
<keyword evidence="9 20" id="KW-0479">Metal-binding</keyword>
<dbReference type="SUPFAM" id="SSF53448">
    <property type="entry name" value="Nucleotide-diphospho-sugar transferases"/>
    <property type="match status" value="1"/>
</dbReference>
<feature type="binding site" evidence="20">
    <location>
        <position position="170"/>
    </location>
    <ligand>
        <name>UDP-N-acetyl-alpha-D-glucosamine</name>
        <dbReference type="ChEBI" id="CHEBI:57705"/>
    </ligand>
</feature>
<comment type="similarity">
    <text evidence="4 20">In the C-terminal section; belongs to the transferase hexapeptide repeat family.</text>
</comment>
<comment type="cofactor">
    <cofactor evidence="20">
        <name>Mg(2+)</name>
        <dbReference type="ChEBI" id="CHEBI:18420"/>
    </cofactor>
    <text evidence="20">Binds 1 Mg(2+) ion per subunit.</text>
</comment>
<evidence type="ECO:0000313" key="22">
    <source>
        <dbReference type="EMBL" id="RPA60565.1"/>
    </source>
</evidence>
<evidence type="ECO:0000256" key="2">
    <source>
        <dbReference type="ARBA" id="ARBA00005166"/>
    </source>
</evidence>
<feature type="region of interest" description="Linker" evidence="20">
    <location>
        <begin position="231"/>
        <end position="251"/>
    </location>
</feature>
<dbReference type="PROSITE" id="PS00101">
    <property type="entry name" value="HEXAPEP_TRANSFERASES"/>
    <property type="match status" value="1"/>
</dbReference>
<feature type="binding site" evidence="20">
    <location>
        <begin position="78"/>
        <end position="79"/>
    </location>
    <ligand>
        <name>UDP-N-acetyl-alpha-D-glucosamine</name>
        <dbReference type="ChEBI" id="CHEBI:57705"/>
    </ligand>
</feature>
<comment type="similarity">
    <text evidence="5 20">In the N-terminal section; belongs to the N-acetylglucosamine-1-phosphate uridyltransferase family.</text>
</comment>
<keyword evidence="11 20" id="KW-0460">Magnesium</keyword>
<feature type="domain" description="Nucleotidyl transferase" evidence="21">
    <location>
        <begin position="6"/>
        <end position="219"/>
    </location>
</feature>
<feature type="region of interest" description="N-acetyltransferase" evidence="20">
    <location>
        <begin position="252"/>
        <end position="459"/>
    </location>
</feature>
<dbReference type="GO" id="GO:0008360">
    <property type="term" value="P:regulation of cell shape"/>
    <property type="evidence" value="ECO:0007669"/>
    <property type="project" value="UniProtKB-KW"/>
</dbReference>
<sequence length="459" mass="49336">MSDRYAVILAAGKGTRMKSKLYKVLHPVAGKAMVDHVLTSVNNAGIDEVVTIVGHGAEAVQELLGDRTSYTVQTEQLGTGHAVQQAADQLAAKEGTTLVICGDTPLFTAETITRLIDAHEQSGYKATILTAPADVPTGYGRIVRDKDDHVMKIVEEKDANDAEKLITEINTGTYVFDNALLFEALNKVGNDNAQGEYYLPDVIEILKEDGHAVGAFQMDNLDESLGVNDRVALAQANKTAFKRINEKHMRNGVTIVDLDATYIEADVVIGADTVIEPNVYIKGKTVIGEDNHIYAGTTIRDSIIGNNVKVRSSEIEESEVKDGVDIGPNAHLRPNSIIDENAHIGNFVEIKKAHIGAGTKVGHLTYIGDATLGKNINVSCGVIFANYDGVNKHHSTVGDNSFIGSDVTIVSPVNIAENAFLAAGSTITKDVPSKALGIARSRQENKEGFWNHLAISKKD</sequence>
<dbReference type="InterPro" id="IPR011004">
    <property type="entry name" value="Trimer_LpxA-like_sf"/>
</dbReference>
<dbReference type="GO" id="GO:0003977">
    <property type="term" value="F:UDP-N-acetylglucosamine diphosphorylase activity"/>
    <property type="evidence" value="ECO:0007669"/>
    <property type="project" value="UniProtKB-UniRule"/>
</dbReference>
<comment type="pathway">
    <text evidence="2 20">Nucleotide-sugar biosynthesis; UDP-N-acetyl-alpha-D-glucosamine biosynthesis; N-acetyl-alpha-D-glucosamine 1-phosphate from alpha-D-glucosamine 6-phosphate (route II): step 2/2.</text>
</comment>
<evidence type="ECO:0000256" key="9">
    <source>
        <dbReference type="ARBA" id="ARBA00022723"/>
    </source>
</evidence>
<dbReference type="GO" id="GO:0000287">
    <property type="term" value="F:magnesium ion binding"/>
    <property type="evidence" value="ECO:0007669"/>
    <property type="project" value="UniProtKB-UniRule"/>
</dbReference>
<evidence type="ECO:0000256" key="8">
    <source>
        <dbReference type="ARBA" id="ARBA00022695"/>
    </source>
</evidence>
<dbReference type="EC" id="2.7.7.23" evidence="20"/>
<dbReference type="EC" id="2.3.1.157" evidence="20"/>
<evidence type="ECO:0000256" key="11">
    <source>
        <dbReference type="ARBA" id="ARBA00022842"/>
    </source>
</evidence>
<dbReference type="NCBIfam" id="NF010934">
    <property type="entry name" value="PRK14354.1"/>
    <property type="match status" value="1"/>
</dbReference>
<dbReference type="AlphaFoldDB" id="A0A3N4GEC0"/>
<dbReference type="PANTHER" id="PTHR43584:SF3">
    <property type="entry name" value="BIFUNCTIONAL PROTEIN GLMU"/>
    <property type="match status" value="1"/>
</dbReference>
<dbReference type="GO" id="GO:0009245">
    <property type="term" value="P:lipid A biosynthetic process"/>
    <property type="evidence" value="ECO:0007669"/>
    <property type="project" value="UniProtKB-UniRule"/>
</dbReference>
<evidence type="ECO:0000256" key="6">
    <source>
        <dbReference type="ARBA" id="ARBA00022490"/>
    </source>
</evidence>
<reference evidence="22 23" key="1">
    <citation type="submission" date="2018-11" db="EMBL/GenBank/DDBJ databases">
        <title>Aerococcus sp. SJQ22, whole genome shotgun sequence.</title>
        <authorList>
            <person name="Sun L."/>
            <person name="Gao X."/>
            <person name="Chen W."/>
            <person name="Huang K."/>
        </authorList>
    </citation>
    <scope>NUCLEOTIDE SEQUENCE [LARGE SCALE GENOMIC DNA]</scope>
    <source>
        <strain evidence="22 23">SJQ22</strain>
    </source>
</reference>
<dbReference type="InterPro" id="IPR029044">
    <property type="entry name" value="Nucleotide-diphossugar_trans"/>
</dbReference>
<evidence type="ECO:0000256" key="12">
    <source>
        <dbReference type="ARBA" id="ARBA00022960"/>
    </source>
</evidence>
<dbReference type="Gene3D" id="3.90.550.10">
    <property type="entry name" value="Spore Coat Polysaccharide Biosynthesis Protein SpsA, Chain A"/>
    <property type="match status" value="1"/>
</dbReference>
<feature type="binding site" evidence="20">
    <location>
        <position position="73"/>
    </location>
    <ligand>
        <name>UDP-N-acetyl-alpha-D-glucosamine</name>
        <dbReference type="ChEBI" id="CHEBI:57705"/>
    </ligand>
</feature>
<dbReference type="InterPro" id="IPR038009">
    <property type="entry name" value="GlmU_C_LbH"/>
</dbReference>
<dbReference type="HAMAP" id="MF_01631">
    <property type="entry name" value="GlmU"/>
    <property type="match status" value="1"/>
</dbReference>
<feature type="binding site" evidence="20">
    <location>
        <position position="228"/>
    </location>
    <ligand>
        <name>Mg(2+)</name>
        <dbReference type="ChEBI" id="CHEBI:18420"/>
    </ligand>
</feature>
<dbReference type="UniPathway" id="UPA00113">
    <property type="reaction ID" value="UER00532"/>
</dbReference>
<keyword evidence="7 20" id="KW-0808">Transferase</keyword>
<feature type="binding site" evidence="20">
    <location>
        <position position="333"/>
    </location>
    <ligand>
        <name>UDP-N-acetyl-alpha-D-glucosamine</name>
        <dbReference type="ChEBI" id="CHEBI:57705"/>
    </ligand>
</feature>
<dbReference type="GO" id="GO:0071555">
    <property type="term" value="P:cell wall organization"/>
    <property type="evidence" value="ECO:0007669"/>
    <property type="project" value="UniProtKB-KW"/>
</dbReference>
<keyword evidence="12 20" id="KW-0133">Cell shape</keyword>
<dbReference type="EMBL" id="RKMG01000013">
    <property type="protein sequence ID" value="RPA60565.1"/>
    <property type="molecule type" value="Genomic_DNA"/>
</dbReference>
<dbReference type="CDD" id="cd02540">
    <property type="entry name" value="GT2_GlmU_N_bac"/>
    <property type="match status" value="1"/>
</dbReference>
<evidence type="ECO:0000256" key="7">
    <source>
        <dbReference type="ARBA" id="ARBA00022679"/>
    </source>
</evidence>
<evidence type="ECO:0000256" key="3">
    <source>
        <dbReference type="ARBA" id="ARBA00005208"/>
    </source>
</evidence>
<evidence type="ECO:0000256" key="5">
    <source>
        <dbReference type="ARBA" id="ARBA00007947"/>
    </source>
</evidence>
<evidence type="ECO:0000313" key="23">
    <source>
        <dbReference type="Proteomes" id="UP000273977"/>
    </source>
</evidence>
<feature type="binding site" evidence="20">
    <location>
        <position position="440"/>
    </location>
    <ligand>
        <name>acetyl-CoA</name>
        <dbReference type="ChEBI" id="CHEBI:57288"/>
    </ligand>
</feature>
<dbReference type="NCBIfam" id="TIGR01173">
    <property type="entry name" value="glmU"/>
    <property type="match status" value="1"/>
</dbReference>
<feature type="binding site" evidence="20">
    <location>
        <position position="228"/>
    </location>
    <ligand>
        <name>UDP-N-acetyl-alpha-D-glucosamine</name>
        <dbReference type="ChEBI" id="CHEBI:57705"/>
    </ligand>
</feature>
<evidence type="ECO:0000256" key="10">
    <source>
        <dbReference type="ARBA" id="ARBA00022737"/>
    </source>
</evidence>
<protein>
    <recommendedName>
        <fullName evidence="20">Bifunctional protein GlmU</fullName>
    </recommendedName>
    <domain>
        <recommendedName>
            <fullName evidence="20">UDP-N-acetylglucosamine pyrophosphorylase</fullName>
            <ecNumber evidence="20">2.7.7.23</ecNumber>
        </recommendedName>
        <alternativeName>
            <fullName evidence="20">N-acetylglucosamine-1-phosphate uridyltransferase</fullName>
        </alternativeName>
    </domain>
    <domain>
        <recommendedName>
            <fullName evidence="20">Glucosamine-1-phosphate N-acetyltransferase</fullName>
            <ecNumber evidence="20">2.3.1.157</ecNumber>
        </recommendedName>
    </domain>
</protein>
<keyword evidence="10 20" id="KW-0677">Repeat</keyword>
<evidence type="ECO:0000256" key="4">
    <source>
        <dbReference type="ARBA" id="ARBA00007707"/>
    </source>
</evidence>
<feature type="binding site" evidence="20">
    <location>
        <begin position="9"/>
        <end position="12"/>
    </location>
    <ligand>
        <name>UDP-N-acetyl-alpha-D-glucosamine</name>
        <dbReference type="ChEBI" id="CHEBI:57705"/>
    </ligand>
</feature>
<feature type="binding site" evidence="20">
    <location>
        <position position="405"/>
    </location>
    <ligand>
        <name>acetyl-CoA</name>
        <dbReference type="ChEBI" id="CHEBI:57288"/>
    </ligand>
</feature>
<feature type="binding site" evidence="20">
    <location>
        <position position="423"/>
    </location>
    <ligand>
        <name>acetyl-CoA</name>
        <dbReference type="ChEBI" id="CHEBI:57288"/>
    </ligand>
</feature>
<dbReference type="CDD" id="cd03353">
    <property type="entry name" value="LbH_GlmU_C"/>
    <property type="match status" value="1"/>
</dbReference>
<dbReference type="Pfam" id="PF00132">
    <property type="entry name" value="Hexapep"/>
    <property type="match status" value="2"/>
</dbReference>
<accession>A0A3N4GEC0</accession>
<keyword evidence="6 20" id="KW-0963">Cytoplasm</keyword>
<feature type="active site" description="Proton acceptor" evidence="20">
    <location>
        <position position="363"/>
    </location>
</feature>
<comment type="pathway">
    <text evidence="20">Bacterial outer membrane biogenesis; LPS lipid A biosynthesis.</text>
</comment>
<gene>
    <name evidence="20 22" type="primary">glmU</name>
    <name evidence="22" type="ORF">EF384_05215</name>
</gene>
<dbReference type="GO" id="GO:0005737">
    <property type="term" value="C:cytoplasm"/>
    <property type="evidence" value="ECO:0007669"/>
    <property type="project" value="UniProtKB-SubCell"/>
</dbReference>
<comment type="caution">
    <text evidence="22">The sequence shown here is derived from an EMBL/GenBank/DDBJ whole genome shotgun (WGS) entry which is preliminary data.</text>
</comment>
<evidence type="ECO:0000256" key="16">
    <source>
        <dbReference type="ARBA" id="ARBA00023316"/>
    </source>
</evidence>
<dbReference type="InterPro" id="IPR001451">
    <property type="entry name" value="Hexapep"/>
</dbReference>
<feature type="binding site" evidence="20">
    <location>
        <position position="103"/>
    </location>
    <ligand>
        <name>Mg(2+)</name>
        <dbReference type="ChEBI" id="CHEBI:18420"/>
    </ligand>
</feature>
<dbReference type="SUPFAM" id="SSF51161">
    <property type="entry name" value="Trimeric LpxA-like enzymes"/>
    <property type="match status" value="1"/>
</dbReference>
<keyword evidence="14 20" id="KW-0511">Multifunctional enzyme</keyword>
<dbReference type="GO" id="GO:0000902">
    <property type="term" value="P:cell morphogenesis"/>
    <property type="evidence" value="ECO:0007669"/>
    <property type="project" value="UniProtKB-UniRule"/>
</dbReference>
<keyword evidence="13 20" id="KW-0573">Peptidoglycan synthesis</keyword>
<dbReference type="Pfam" id="PF00483">
    <property type="entry name" value="NTP_transferase"/>
    <property type="match status" value="1"/>
</dbReference>
<comment type="subunit">
    <text evidence="20">Homotrimer.</text>
</comment>
<feature type="binding site" evidence="20">
    <location>
        <position position="366"/>
    </location>
    <ligand>
        <name>UDP-N-acetyl-alpha-D-glucosamine</name>
        <dbReference type="ChEBI" id="CHEBI:57705"/>
    </ligand>
</feature>
<comment type="catalytic activity">
    <reaction evidence="18 20">
        <text>N-acetyl-alpha-D-glucosamine 1-phosphate + UTP + H(+) = UDP-N-acetyl-alpha-D-glucosamine + diphosphate</text>
        <dbReference type="Rhea" id="RHEA:13509"/>
        <dbReference type="ChEBI" id="CHEBI:15378"/>
        <dbReference type="ChEBI" id="CHEBI:33019"/>
        <dbReference type="ChEBI" id="CHEBI:46398"/>
        <dbReference type="ChEBI" id="CHEBI:57705"/>
        <dbReference type="ChEBI" id="CHEBI:57776"/>
        <dbReference type="EC" id="2.7.7.23"/>
    </reaction>
</comment>
<keyword evidence="23" id="KW-1185">Reference proteome</keyword>
<keyword evidence="8 20" id="KW-0548">Nucleotidyltransferase</keyword>